<keyword evidence="2" id="KW-0472">Membrane</keyword>
<evidence type="ECO:0000313" key="3">
    <source>
        <dbReference type="EMBL" id="CAG2205165.1"/>
    </source>
</evidence>
<dbReference type="SUPFAM" id="SSF47473">
    <property type="entry name" value="EF-hand"/>
    <property type="match status" value="1"/>
</dbReference>
<sequence length="452" mass="52702">MKTNIYPMSPPEYSEQRPSGFDVGPHSAIHPVAWDIITPDHVADTIPPPAYDSIFLQEGPAKSNVRHDDRNMWEKVHEWFEMSVLQHIIWLGALVFSILYIVFSIKYGGNCYRKLYNETNGKVIEEVDLPSTMKAEGGVLCATVLYVFVLILLRICDTNRTRRINMADSPGRQTRKGHLLFVCCILFIASFIWCIIGATIVIPFYDYDVSKNYTFMCDSEFYSFYHDAKIGQLSIMMPYAAYIIIYLFIVMPKAKLWFIRRKWRQWASLLDADQDGIISIRDMEKTNARLELLRRTIGDRKTALNAGAQKKWWDENIFKRGVNKDISVDDYITYLEGIYTPHGMESTMRPVITDFFNFFSTPDYRKKNIPILEEEFFKFWTILKNVDESHCRRMFVRYFLNPVTMASFLDNFVSLIAHNDFFDEKTLRVHKILNPKRSGTCDLICHPSSCDV</sequence>
<evidence type="ECO:0000313" key="4">
    <source>
        <dbReference type="Proteomes" id="UP000683360"/>
    </source>
</evidence>
<proteinExistence type="predicted"/>
<feature type="transmembrane region" description="Helical" evidence="2">
    <location>
        <begin position="230"/>
        <end position="251"/>
    </location>
</feature>
<reference evidence="3" key="1">
    <citation type="submission" date="2021-03" db="EMBL/GenBank/DDBJ databases">
        <authorList>
            <person name="Bekaert M."/>
        </authorList>
    </citation>
    <scope>NUCLEOTIDE SEQUENCE</scope>
</reference>
<protein>
    <recommendedName>
        <fullName evidence="5">EF-hand domain-containing protein</fullName>
    </recommendedName>
</protein>
<organism evidence="3 4">
    <name type="scientific">Mytilus edulis</name>
    <name type="common">Blue mussel</name>
    <dbReference type="NCBI Taxonomy" id="6550"/>
    <lineage>
        <taxon>Eukaryota</taxon>
        <taxon>Metazoa</taxon>
        <taxon>Spiralia</taxon>
        <taxon>Lophotrochozoa</taxon>
        <taxon>Mollusca</taxon>
        <taxon>Bivalvia</taxon>
        <taxon>Autobranchia</taxon>
        <taxon>Pteriomorphia</taxon>
        <taxon>Mytilida</taxon>
        <taxon>Mytiloidea</taxon>
        <taxon>Mytilidae</taxon>
        <taxon>Mytilinae</taxon>
        <taxon>Mytilus</taxon>
    </lineage>
</organism>
<gene>
    <name evidence="3" type="ORF">MEDL_19579</name>
</gene>
<dbReference type="AlphaFoldDB" id="A0A8S3RDY4"/>
<keyword evidence="1" id="KW-0106">Calcium</keyword>
<feature type="transmembrane region" description="Helical" evidence="2">
    <location>
        <begin position="88"/>
        <end position="107"/>
    </location>
</feature>
<accession>A0A8S3RDY4</accession>
<comment type="caution">
    <text evidence="3">The sequence shown here is derived from an EMBL/GenBank/DDBJ whole genome shotgun (WGS) entry which is preliminary data.</text>
</comment>
<feature type="transmembrane region" description="Helical" evidence="2">
    <location>
        <begin position="137"/>
        <end position="156"/>
    </location>
</feature>
<dbReference type="EMBL" id="CAJPWZ010001014">
    <property type="protein sequence ID" value="CAG2205165.1"/>
    <property type="molecule type" value="Genomic_DNA"/>
</dbReference>
<keyword evidence="2" id="KW-1133">Transmembrane helix</keyword>
<keyword evidence="4" id="KW-1185">Reference proteome</keyword>
<dbReference type="InterPro" id="IPR011992">
    <property type="entry name" value="EF-hand-dom_pair"/>
</dbReference>
<feature type="transmembrane region" description="Helical" evidence="2">
    <location>
        <begin position="177"/>
        <end position="205"/>
    </location>
</feature>
<evidence type="ECO:0008006" key="5">
    <source>
        <dbReference type="Google" id="ProtNLM"/>
    </source>
</evidence>
<dbReference type="Gene3D" id="1.10.238.10">
    <property type="entry name" value="EF-hand"/>
    <property type="match status" value="1"/>
</dbReference>
<evidence type="ECO:0000256" key="1">
    <source>
        <dbReference type="ARBA" id="ARBA00022837"/>
    </source>
</evidence>
<dbReference type="InterPro" id="IPR018247">
    <property type="entry name" value="EF_Hand_1_Ca_BS"/>
</dbReference>
<dbReference type="OrthoDB" id="6080763at2759"/>
<dbReference type="Proteomes" id="UP000683360">
    <property type="component" value="Unassembled WGS sequence"/>
</dbReference>
<keyword evidence="2" id="KW-0812">Transmembrane</keyword>
<evidence type="ECO:0000256" key="2">
    <source>
        <dbReference type="SAM" id="Phobius"/>
    </source>
</evidence>
<name>A0A8S3RDY4_MYTED</name>
<dbReference type="PROSITE" id="PS00018">
    <property type="entry name" value="EF_HAND_1"/>
    <property type="match status" value="1"/>
</dbReference>